<evidence type="ECO:0000256" key="1">
    <source>
        <dbReference type="ARBA" id="ARBA00022603"/>
    </source>
</evidence>
<comment type="caution">
    <text evidence="4">The sequence shown here is derived from an EMBL/GenBank/DDBJ whole genome shotgun (WGS) entry which is preliminary data.</text>
</comment>
<evidence type="ECO:0000256" key="3">
    <source>
        <dbReference type="ARBA" id="ARBA00022691"/>
    </source>
</evidence>
<dbReference type="Pfam" id="PF01596">
    <property type="entry name" value="Methyltransf_3"/>
    <property type="match status" value="1"/>
</dbReference>
<accession>A0ABW4RL07</accession>
<evidence type="ECO:0000256" key="2">
    <source>
        <dbReference type="ARBA" id="ARBA00022679"/>
    </source>
</evidence>
<dbReference type="PANTHER" id="PTHR10509:SF14">
    <property type="entry name" value="CAFFEOYL-COA O-METHYLTRANSFERASE 3-RELATED"/>
    <property type="match status" value="1"/>
</dbReference>
<name>A0ABW4RL07_9BACL</name>
<dbReference type="GO" id="GO:0032259">
    <property type="term" value="P:methylation"/>
    <property type="evidence" value="ECO:0007669"/>
    <property type="project" value="UniProtKB-KW"/>
</dbReference>
<dbReference type="EMBL" id="JBHUEH010000014">
    <property type="protein sequence ID" value="MFD1886343.1"/>
    <property type="molecule type" value="Genomic_DNA"/>
</dbReference>
<dbReference type="InterPro" id="IPR050362">
    <property type="entry name" value="Cation-dep_OMT"/>
</dbReference>
<dbReference type="PANTHER" id="PTHR10509">
    <property type="entry name" value="O-METHYLTRANSFERASE-RELATED"/>
    <property type="match status" value="1"/>
</dbReference>
<organism evidence="4 5">
    <name type="scientific">Paenibacillus wenxiniae</name>
    <dbReference type="NCBI Taxonomy" id="1636843"/>
    <lineage>
        <taxon>Bacteria</taxon>
        <taxon>Bacillati</taxon>
        <taxon>Bacillota</taxon>
        <taxon>Bacilli</taxon>
        <taxon>Bacillales</taxon>
        <taxon>Paenibacillaceae</taxon>
        <taxon>Paenibacillus</taxon>
    </lineage>
</organism>
<sequence>MTEQHGSNAEQYMNELIEEDELLLQIKETIRENRMPEVSVEPGYGRLLTLLVQMSGARSVLEIGALGGYSGVCMARGMEEGGRIVSLELRPDYAEVAQEHMRLAGFGQQVEYRIGEAIHSLAVLQQEGQRFDFFFIDADKLNYVNYLDYAIELATPGAIIVGDNLLLRGRTLNLERNGPAIQTVREFNRRMATDPRLTGTLLPAYDGLAIARVKG</sequence>
<reference evidence="5" key="1">
    <citation type="journal article" date="2019" name="Int. J. Syst. Evol. Microbiol.">
        <title>The Global Catalogue of Microorganisms (GCM) 10K type strain sequencing project: providing services to taxonomists for standard genome sequencing and annotation.</title>
        <authorList>
            <consortium name="The Broad Institute Genomics Platform"/>
            <consortium name="The Broad Institute Genome Sequencing Center for Infectious Disease"/>
            <person name="Wu L."/>
            <person name="Ma J."/>
        </authorList>
    </citation>
    <scope>NUCLEOTIDE SEQUENCE [LARGE SCALE GENOMIC DNA]</scope>
    <source>
        <strain evidence="5">CCUG 54950</strain>
    </source>
</reference>
<keyword evidence="3" id="KW-0949">S-adenosyl-L-methionine</keyword>
<dbReference type="Proteomes" id="UP001597233">
    <property type="component" value="Unassembled WGS sequence"/>
</dbReference>
<evidence type="ECO:0000313" key="4">
    <source>
        <dbReference type="EMBL" id="MFD1886343.1"/>
    </source>
</evidence>
<dbReference type="SUPFAM" id="SSF53335">
    <property type="entry name" value="S-adenosyl-L-methionine-dependent methyltransferases"/>
    <property type="match status" value="1"/>
</dbReference>
<dbReference type="EC" id="2.1.1.-" evidence="4"/>
<dbReference type="InterPro" id="IPR029063">
    <property type="entry name" value="SAM-dependent_MTases_sf"/>
</dbReference>
<dbReference type="PROSITE" id="PS51682">
    <property type="entry name" value="SAM_OMT_I"/>
    <property type="match status" value="1"/>
</dbReference>
<dbReference type="InterPro" id="IPR002935">
    <property type="entry name" value="SAM_O-MeTrfase"/>
</dbReference>
<evidence type="ECO:0000313" key="5">
    <source>
        <dbReference type="Proteomes" id="UP001597233"/>
    </source>
</evidence>
<gene>
    <name evidence="4" type="ORF">ACFSC9_12495</name>
</gene>
<keyword evidence="2 4" id="KW-0808">Transferase</keyword>
<dbReference type="Gene3D" id="3.40.50.150">
    <property type="entry name" value="Vaccinia Virus protein VP39"/>
    <property type="match status" value="1"/>
</dbReference>
<keyword evidence="5" id="KW-1185">Reference proteome</keyword>
<proteinExistence type="predicted"/>
<dbReference type="GO" id="GO:0008168">
    <property type="term" value="F:methyltransferase activity"/>
    <property type="evidence" value="ECO:0007669"/>
    <property type="project" value="UniProtKB-KW"/>
</dbReference>
<protein>
    <submittedName>
        <fullName evidence="4">O-methyltransferase</fullName>
        <ecNumber evidence="4">2.1.1.-</ecNumber>
    </submittedName>
</protein>
<dbReference type="RefSeq" id="WP_347323317.1">
    <property type="nucleotide sequence ID" value="NZ_JBCGUH010000001.1"/>
</dbReference>
<keyword evidence="1 4" id="KW-0489">Methyltransferase</keyword>